<proteinExistence type="predicted"/>
<feature type="compositionally biased region" description="Basic and acidic residues" evidence="1">
    <location>
        <begin position="27"/>
        <end position="39"/>
    </location>
</feature>
<comment type="caution">
    <text evidence="2">The sequence shown here is derived from an EMBL/GenBank/DDBJ whole genome shotgun (WGS) entry which is preliminary data.</text>
</comment>
<protein>
    <submittedName>
        <fullName evidence="2">Uncharacterized protein</fullName>
    </submittedName>
</protein>
<dbReference type="AlphaFoldDB" id="A0A6D2JXA1"/>
<evidence type="ECO:0000256" key="1">
    <source>
        <dbReference type="SAM" id="MobiDB-lite"/>
    </source>
</evidence>
<keyword evidence="3" id="KW-1185">Reference proteome</keyword>
<reference evidence="2" key="1">
    <citation type="submission" date="2020-01" db="EMBL/GenBank/DDBJ databases">
        <authorList>
            <person name="Mishra B."/>
        </authorList>
    </citation>
    <scope>NUCLEOTIDE SEQUENCE [LARGE SCALE GENOMIC DNA]</scope>
</reference>
<accession>A0A6D2JXA1</accession>
<name>A0A6D2JXA1_9BRAS</name>
<feature type="region of interest" description="Disordered" evidence="1">
    <location>
        <begin position="27"/>
        <end position="91"/>
    </location>
</feature>
<dbReference type="Proteomes" id="UP000467841">
    <property type="component" value="Unassembled WGS sequence"/>
</dbReference>
<organism evidence="2 3">
    <name type="scientific">Microthlaspi erraticum</name>
    <dbReference type="NCBI Taxonomy" id="1685480"/>
    <lineage>
        <taxon>Eukaryota</taxon>
        <taxon>Viridiplantae</taxon>
        <taxon>Streptophyta</taxon>
        <taxon>Embryophyta</taxon>
        <taxon>Tracheophyta</taxon>
        <taxon>Spermatophyta</taxon>
        <taxon>Magnoliopsida</taxon>
        <taxon>eudicotyledons</taxon>
        <taxon>Gunneridae</taxon>
        <taxon>Pentapetalae</taxon>
        <taxon>rosids</taxon>
        <taxon>malvids</taxon>
        <taxon>Brassicales</taxon>
        <taxon>Brassicaceae</taxon>
        <taxon>Coluteocarpeae</taxon>
        <taxon>Microthlaspi</taxon>
    </lineage>
</organism>
<feature type="compositionally biased region" description="Basic and acidic residues" evidence="1">
    <location>
        <begin position="53"/>
        <end position="91"/>
    </location>
</feature>
<dbReference type="EMBL" id="CACVBM020001240">
    <property type="protein sequence ID" value="CAA7041226.1"/>
    <property type="molecule type" value="Genomic_DNA"/>
</dbReference>
<evidence type="ECO:0000313" key="2">
    <source>
        <dbReference type="EMBL" id="CAA7041226.1"/>
    </source>
</evidence>
<evidence type="ECO:0000313" key="3">
    <source>
        <dbReference type="Proteomes" id="UP000467841"/>
    </source>
</evidence>
<sequence length="91" mass="10302">MSGSESLTLKRFRAILSLCIFATATNKIRDNDHTEEGRSKFRNSRPRSCSTEGSRKKLPPETRLKTPEKRGILSPEEKAKDSILPDKFHGD</sequence>
<gene>
    <name evidence="2" type="ORF">MERR_LOCUS28461</name>
</gene>